<dbReference type="InterPro" id="IPR002123">
    <property type="entry name" value="Plipid/glycerol_acylTrfase"/>
</dbReference>
<dbReference type="SMART" id="SM00563">
    <property type="entry name" value="PlsC"/>
    <property type="match status" value="1"/>
</dbReference>
<evidence type="ECO:0000259" key="3">
    <source>
        <dbReference type="SMART" id="SM00563"/>
    </source>
</evidence>
<gene>
    <name evidence="4" type="ORF">ACFQGD_15195</name>
</gene>
<feature type="domain" description="Phospholipid/glycerol acyltransferase" evidence="3">
    <location>
        <begin position="44"/>
        <end position="154"/>
    </location>
</feature>
<evidence type="ECO:0000256" key="2">
    <source>
        <dbReference type="ARBA" id="ARBA00023315"/>
    </source>
</evidence>
<protein>
    <submittedName>
        <fullName evidence="4">Lysophospholipid acyltransferase family protein</fullName>
    </submittedName>
</protein>
<dbReference type="CDD" id="cd07989">
    <property type="entry name" value="LPLAT_AGPAT-like"/>
    <property type="match status" value="1"/>
</dbReference>
<sequence>MSDLPAGAHAGLHDVARALARWTFRPAFKITVRGDDRVPRTGPVVLVANHMSMVEPQLLFGLLPRRSVFLVKKEMFRGPVGKGLELIGQLPVRRGEPDRTPLLHAVRLLRAGGLVAVFPEGTRGSGDVRVAEQGAAWLVRSSGAIVQPVAVRGTRRPAGARKRFRPKVDVYFGEPFALEVPRGRTGLVEATERLRTRLADTVAELDSWRASHGRTERTRDVRR</sequence>
<keyword evidence="2 4" id="KW-0012">Acyltransferase</keyword>
<dbReference type="Proteomes" id="UP001596337">
    <property type="component" value="Unassembled WGS sequence"/>
</dbReference>
<accession>A0ABW2BZG3</accession>
<dbReference type="Pfam" id="PF01553">
    <property type="entry name" value="Acyltransferase"/>
    <property type="match status" value="1"/>
</dbReference>
<dbReference type="EMBL" id="JBHSXX010000001">
    <property type="protein sequence ID" value="MFC6868486.1"/>
    <property type="molecule type" value="Genomic_DNA"/>
</dbReference>
<dbReference type="SUPFAM" id="SSF69593">
    <property type="entry name" value="Glycerol-3-phosphate (1)-acyltransferase"/>
    <property type="match status" value="1"/>
</dbReference>
<reference evidence="5" key="1">
    <citation type="journal article" date="2019" name="Int. J. Syst. Evol. Microbiol.">
        <title>The Global Catalogue of Microorganisms (GCM) 10K type strain sequencing project: providing services to taxonomists for standard genome sequencing and annotation.</title>
        <authorList>
            <consortium name="The Broad Institute Genomics Platform"/>
            <consortium name="The Broad Institute Genome Sequencing Center for Infectious Disease"/>
            <person name="Wu L."/>
            <person name="Ma J."/>
        </authorList>
    </citation>
    <scope>NUCLEOTIDE SEQUENCE [LARGE SCALE GENOMIC DNA]</scope>
    <source>
        <strain evidence="5">KCTC 32255</strain>
    </source>
</reference>
<keyword evidence="5" id="KW-1185">Reference proteome</keyword>
<dbReference type="PANTHER" id="PTHR10434">
    <property type="entry name" value="1-ACYL-SN-GLYCEROL-3-PHOSPHATE ACYLTRANSFERASE"/>
    <property type="match status" value="1"/>
</dbReference>
<name>A0ABW2BZG3_9PSEU</name>
<evidence type="ECO:0000313" key="4">
    <source>
        <dbReference type="EMBL" id="MFC6868486.1"/>
    </source>
</evidence>
<dbReference type="RefSeq" id="WP_345399552.1">
    <property type="nucleotide sequence ID" value="NZ_BAABLA010000091.1"/>
</dbReference>
<proteinExistence type="predicted"/>
<dbReference type="PANTHER" id="PTHR10434:SF11">
    <property type="entry name" value="1-ACYL-SN-GLYCEROL-3-PHOSPHATE ACYLTRANSFERASE"/>
    <property type="match status" value="1"/>
</dbReference>
<evidence type="ECO:0000256" key="1">
    <source>
        <dbReference type="ARBA" id="ARBA00022679"/>
    </source>
</evidence>
<evidence type="ECO:0000313" key="5">
    <source>
        <dbReference type="Proteomes" id="UP001596337"/>
    </source>
</evidence>
<comment type="caution">
    <text evidence="4">The sequence shown here is derived from an EMBL/GenBank/DDBJ whole genome shotgun (WGS) entry which is preliminary data.</text>
</comment>
<organism evidence="4 5">
    <name type="scientific">Haloechinothrix salitolerans</name>
    <dbReference type="NCBI Taxonomy" id="926830"/>
    <lineage>
        <taxon>Bacteria</taxon>
        <taxon>Bacillati</taxon>
        <taxon>Actinomycetota</taxon>
        <taxon>Actinomycetes</taxon>
        <taxon>Pseudonocardiales</taxon>
        <taxon>Pseudonocardiaceae</taxon>
        <taxon>Haloechinothrix</taxon>
    </lineage>
</organism>
<dbReference type="GO" id="GO:0016746">
    <property type="term" value="F:acyltransferase activity"/>
    <property type="evidence" value="ECO:0007669"/>
    <property type="project" value="UniProtKB-KW"/>
</dbReference>
<keyword evidence="1" id="KW-0808">Transferase</keyword>